<accession>A0AAW1UIK8</accession>
<dbReference type="Proteomes" id="UP001431783">
    <property type="component" value="Unassembled WGS sequence"/>
</dbReference>
<organism evidence="1 2">
    <name type="scientific">Henosepilachna vigintioctopunctata</name>
    <dbReference type="NCBI Taxonomy" id="420089"/>
    <lineage>
        <taxon>Eukaryota</taxon>
        <taxon>Metazoa</taxon>
        <taxon>Ecdysozoa</taxon>
        <taxon>Arthropoda</taxon>
        <taxon>Hexapoda</taxon>
        <taxon>Insecta</taxon>
        <taxon>Pterygota</taxon>
        <taxon>Neoptera</taxon>
        <taxon>Endopterygota</taxon>
        <taxon>Coleoptera</taxon>
        <taxon>Polyphaga</taxon>
        <taxon>Cucujiformia</taxon>
        <taxon>Coccinelloidea</taxon>
        <taxon>Coccinellidae</taxon>
        <taxon>Epilachninae</taxon>
        <taxon>Epilachnini</taxon>
        <taxon>Henosepilachna</taxon>
    </lineage>
</organism>
<reference evidence="1 2" key="1">
    <citation type="submission" date="2023-03" db="EMBL/GenBank/DDBJ databases">
        <title>Genome insight into feeding habits of ladybird beetles.</title>
        <authorList>
            <person name="Li H.-S."/>
            <person name="Huang Y.-H."/>
            <person name="Pang H."/>
        </authorList>
    </citation>
    <scope>NUCLEOTIDE SEQUENCE [LARGE SCALE GENOMIC DNA]</scope>
    <source>
        <strain evidence="1">SYSU_2023b</strain>
        <tissue evidence="1">Whole body</tissue>
    </source>
</reference>
<gene>
    <name evidence="1" type="ORF">WA026_001628</name>
</gene>
<protein>
    <submittedName>
        <fullName evidence="1">Uncharacterized protein</fullName>
    </submittedName>
</protein>
<comment type="caution">
    <text evidence="1">The sequence shown here is derived from an EMBL/GenBank/DDBJ whole genome shotgun (WGS) entry which is preliminary data.</text>
</comment>
<dbReference type="AlphaFoldDB" id="A0AAW1UIK8"/>
<evidence type="ECO:0000313" key="1">
    <source>
        <dbReference type="EMBL" id="KAK9883451.1"/>
    </source>
</evidence>
<sequence length="113" mass="12808">MSSLEGWASWNDSLTSDTSLDIVEKISSFPDILHRILNEGRFVSRKKYSSIFPEKMFLGNDKSSNFEDLSQLFDNFFQSVYEPARPVGANCAGVEDTLFTTNIMVYIISSCQM</sequence>
<dbReference type="EMBL" id="JARQZJ010000091">
    <property type="protein sequence ID" value="KAK9883451.1"/>
    <property type="molecule type" value="Genomic_DNA"/>
</dbReference>
<keyword evidence="2" id="KW-1185">Reference proteome</keyword>
<evidence type="ECO:0000313" key="2">
    <source>
        <dbReference type="Proteomes" id="UP001431783"/>
    </source>
</evidence>
<name>A0AAW1UIK8_9CUCU</name>
<proteinExistence type="predicted"/>